<dbReference type="GO" id="GO:0008194">
    <property type="term" value="F:UDP-glycosyltransferase activity"/>
    <property type="evidence" value="ECO:0007669"/>
    <property type="project" value="UniProtKB-ARBA"/>
</dbReference>
<organism evidence="3 4">
    <name type="scientific">Heracleum sosnowskyi</name>
    <dbReference type="NCBI Taxonomy" id="360622"/>
    <lineage>
        <taxon>Eukaryota</taxon>
        <taxon>Viridiplantae</taxon>
        <taxon>Streptophyta</taxon>
        <taxon>Embryophyta</taxon>
        <taxon>Tracheophyta</taxon>
        <taxon>Spermatophyta</taxon>
        <taxon>Magnoliopsida</taxon>
        <taxon>eudicotyledons</taxon>
        <taxon>Gunneridae</taxon>
        <taxon>Pentapetalae</taxon>
        <taxon>asterids</taxon>
        <taxon>campanulids</taxon>
        <taxon>Apiales</taxon>
        <taxon>Apiaceae</taxon>
        <taxon>Apioideae</taxon>
        <taxon>apioid superclade</taxon>
        <taxon>Tordylieae</taxon>
        <taxon>Tordyliinae</taxon>
        <taxon>Heracleum</taxon>
    </lineage>
</organism>
<evidence type="ECO:0000259" key="2">
    <source>
        <dbReference type="Pfam" id="PF26168"/>
    </source>
</evidence>
<dbReference type="Proteomes" id="UP001237642">
    <property type="component" value="Unassembled WGS sequence"/>
</dbReference>
<evidence type="ECO:0000313" key="3">
    <source>
        <dbReference type="EMBL" id="KAK1386613.1"/>
    </source>
</evidence>
<name>A0AAD8MWU9_9APIA</name>
<comment type="similarity">
    <text evidence="1">Belongs to the UDP-glycosyltransferase family.</text>
</comment>
<dbReference type="Gene3D" id="3.40.50.2000">
    <property type="entry name" value="Glycogen Phosphorylase B"/>
    <property type="match status" value="3"/>
</dbReference>
<protein>
    <recommendedName>
        <fullName evidence="2">Glycosyltransferase N-terminal domain-containing protein</fullName>
    </recommendedName>
</protein>
<reference evidence="3" key="1">
    <citation type="submission" date="2023-02" db="EMBL/GenBank/DDBJ databases">
        <title>Genome of toxic invasive species Heracleum sosnowskyi carries increased number of genes despite the absence of recent whole-genome duplications.</title>
        <authorList>
            <person name="Schelkunov M."/>
            <person name="Shtratnikova V."/>
            <person name="Makarenko M."/>
            <person name="Klepikova A."/>
            <person name="Omelchenko D."/>
            <person name="Novikova G."/>
            <person name="Obukhova E."/>
            <person name="Bogdanov V."/>
            <person name="Penin A."/>
            <person name="Logacheva M."/>
        </authorList>
    </citation>
    <scope>NUCLEOTIDE SEQUENCE</scope>
    <source>
        <strain evidence="3">Hsosn_3</strain>
        <tissue evidence="3">Leaf</tissue>
    </source>
</reference>
<dbReference type="PANTHER" id="PTHR48044">
    <property type="entry name" value="GLYCOSYLTRANSFERASE"/>
    <property type="match status" value="1"/>
</dbReference>
<evidence type="ECO:0000256" key="1">
    <source>
        <dbReference type="ARBA" id="ARBA00009995"/>
    </source>
</evidence>
<proteinExistence type="inferred from homology"/>
<evidence type="ECO:0000313" key="4">
    <source>
        <dbReference type="Proteomes" id="UP001237642"/>
    </source>
</evidence>
<gene>
    <name evidence="3" type="ORF">POM88_014791</name>
</gene>
<dbReference type="GO" id="GO:1901135">
    <property type="term" value="P:carbohydrate derivative metabolic process"/>
    <property type="evidence" value="ECO:0007669"/>
    <property type="project" value="UniProtKB-ARBA"/>
</dbReference>
<dbReference type="Pfam" id="PF26168">
    <property type="entry name" value="Glyco_transf_N"/>
    <property type="match status" value="1"/>
</dbReference>
<accession>A0AAD8MWU9</accession>
<reference evidence="3" key="2">
    <citation type="submission" date="2023-05" db="EMBL/GenBank/DDBJ databases">
        <authorList>
            <person name="Schelkunov M.I."/>
        </authorList>
    </citation>
    <scope>NUCLEOTIDE SEQUENCE</scope>
    <source>
        <strain evidence="3">Hsosn_3</strain>
        <tissue evidence="3">Leaf</tissue>
    </source>
</reference>
<comment type="caution">
    <text evidence="3">The sequence shown here is derived from an EMBL/GenBank/DDBJ whole genome shotgun (WGS) entry which is preliminary data.</text>
</comment>
<dbReference type="PANTHER" id="PTHR48044:SF22">
    <property type="entry name" value="GLYCOSYLTRANSFERASE"/>
    <property type="match status" value="1"/>
</dbReference>
<dbReference type="EMBL" id="JAUIZM010000004">
    <property type="protein sequence ID" value="KAK1386613.1"/>
    <property type="molecule type" value="Genomic_DNA"/>
</dbReference>
<keyword evidence="4" id="KW-1185">Reference proteome</keyword>
<feature type="domain" description="Glycosyltransferase N-terminal" evidence="2">
    <location>
        <begin position="15"/>
        <end position="59"/>
    </location>
</feature>
<dbReference type="InterPro" id="IPR058980">
    <property type="entry name" value="Glyco_transf_N"/>
</dbReference>
<sequence length="164" mass="18780">MAKDSQLRVVCFCRKQKVHVRKSSGHLYNTSRSIEGHYFDFLQELQLGKKQWAIGPFNPVEICKKPDEKRHKCLEWPMHSDQLRNAALITKVLQNGTIVEDWDEGNDLVESLIIENAVKKLMASREGDEMRKRAAQFSDAIKKSVAEGGVSRIELDSFVAHITR</sequence>
<dbReference type="AlphaFoldDB" id="A0AAD8MWU9"/>
<dbReference type="SUPFAM" id="SSF53756">
    <property type="entry name" value="UDP-Glycosyltransferase/glycogen phosphorylase"/>
    <property type="match status" value="1"/>
</dbReference>